<proteinExistence type="inferred from homology"/>
<comment type="similarity">
    <text evidence="1 3">Belongs to the peptidase S8 family.</text>
</comment>
<accession>A0AAV5FDW1</accession>
<evidence type="ECO:0000313" key="7">
    <source>
        <dbReference type="Proteomes" id="UP001054889"/>
    </source>
</evidence>
<evidence type="ECO:0000256" key="3">
    <source>
        <dbReference type="PROSITE-ProRule" id="PRU01240"/>
    </source>
</evidence>
<dbReference type="InterPro" id="IPR036852">
    <property type="entry name" value="Peptidase_S8/S53_dom_sf"/>
</dbReference>
<feature type="domain" description="Peptidase S8/S53" evidence="5">
    <location>
        <begin position="1"/>
        <end position="40"/>
    </location>
</feature>
<reference evidence="6" key="2">
    <citation type="submission" date="2021-12" db="EMBL/GenBank/DDBJ databases">
        <title>Resequencing data analysis of finger millet.</title>
        <authorList>
            <person name="Hatakeyama M."/>
            <person name="Aluri S."/>
            <person name="Balachadran M.T."/>
            <person name="Sivarajan S.R."/>
            <person name="Poveda L."/>
            <person name="Shimizu-Inatsugi R."/>
            <person name="Schlapbach R."/>
            <person name="Sreeman S.M."/>
            <person name="Shimizu K.K."/>
        </authorList>
    </citation>
    <scope>NUCLEOTIDE SEQUENCE</scope>
</reference>
<dbReference type="GO" id="GO:0004252">
    <property type="term" value="F:serine-type endopeptidase activity"/>
    <property type="evidence" value="ECO:0007669"/>
    <property type="project" value="InterPro"/>
</dbReference>
<dbReference type="InterPro" id="IPR000209">
    <property type="entry name" value="Peptidase_S8/S53_dom"/>
</dbReference>
<feature type="region of interest" description="Disordered" evidence="4">
    <location>
        <begin position="170"/>
        <end position="208"/>
    </location>
</feature>
<dbReference type="GO" id="GO:0006508">
    <property type="term" value="P:proteolysis"/>
    <property type="evidence" value="ECO:0007669"/>
    <property type="project" value="InterPro"/>
</dbReference>
<feature type="compositionally biased region" description="Basic and acidic residues" evidence="4">
    <location>
        <begin position="188"/>
        <end position="208"/>
    </location>
</feature>
<dbReference type="PANTHER" id="PTHR10795">
    <property type="entry name" value="PROPROTEIN CONVERTASE SUBTILISIN/KEXIN"/>
    <property type="match status" value="1"/>
</dbReference>
<comment type="caution">
    <text evidence="6">The sequence shown here is derived from an EMBL/GenBank/DDBJ whole genome shotgun (WGS) entry which is preliminary data.</text>
</comment>
<evidence type="ECO:0000256" key="1">
    <source>
        <dbReference type="ARBA" id="ARBA00011073"/>
    </source>
</evidence>
<evidence type="ECO:0000313" key="6">
    <source>
        <dbReference type="EMBL" id="GJN32873.1"/>
    </source>
</evidence>
<sequence length="208" mass="23299">MATPHVAGVAALVRKKHPSWTPAMIRSAIMTTAATLDNTGTSGRRDGGDRVATPLAAGAGHVRPDLALDPGPRLRCRRARLRRLPVHAQLHRRAGARVRARLRQLHPDAPRRPRRPQLPFVRRCLRRPHPRPDPDAYGDRGVRKGRDVHRQLRGAGACQGDRDADHARVYQAQPEEELHRRVQKLGGRKRDGRVGLRPHQLGEHGSFR</sequence>
<organism evidence="6 7">
    <name type="scientific">Eleusine coracana subsp. coracana</name>
    <dbReference type="NCBI Taxonomy" id="191504"/>
    <lineage>
        <taxon>Eukaryota</taxon>
        <taxon>Viridiplantae</taxon>
        <taxon>Streptophyta</taxon>
        <taxon>Embryophyta</taxon>
        <taxon>Tracheophyta</taxon>
        <taxon>Spermatophyta</taxon>
        <taxon>Magnoliopsida</taxon>
        <taxon>Liliopsida</taxon>
        <taxon>Poales</taxon>
        <taxon>Poaceae</taxon>
        <taxon>PACMAD clade</taxon>
        <taxon>Chloridoideae</taxon>
        <taxon>Cynodonteae</taxon>
        <taxon>Eleusininae</taxon>
        <taxon>Eleusine</taxon>
    </lineage>
</organism>
<protein>
    <recommendedName>
        <fullName evidence="5">Peptidase S8/S53 domain-containing protein</fullName>
    </recommendedName>
</protein>
<keyword evidence="2" id="KW-0732">Signal</keyword>
<dbReference type="PROSITE" id="PS51892">
    <property type="entry name" value="SUBTILASE"/>
    <property type="match status" value="1"/>
</dbReference>
<comment type="caution">
    <text evidence="3">Lacks conserved residue(s) required for the propagation of feature annotation.</text>
</comment>
<evidence type="ECO:0000259" key="5">
    <source>
        <dbReference type="Pfam" id="PF00082"/>
    </source>
</evidence>
<dbReference type="Pfam" id="PF00082">
    <property type="entry name" value="Peptidase_S8"/>
    <property type="match status" value="1"/>
</dbReference>
<dbReference type="InterPro" id="IPR045051">
    <property type="entry name" value="SBT"/>
</dbReference>
<feature type="compositionally biased region" description="Basic and acidic residues" evidence="4">
    <location>
        <begin position="130"/>
        <end position="147"/>
    </location>
</feature>
<dbReference type="SUPFAM" id="SSF52743">
    <property type="entry name" value="Subtilisin-like"/>
    <property type="match status" value="1"/>
</dbReference>
<feature type="region of interest" description="Disordered" evidence="4">
    <location>
        <begin position="104"/>
        <end position="147"/>
    </location>
</feature>
<evidence type="ECO:0000256" key="4">
    <source>
        <dbReference type="SAM" id="MobiDB-lite"/>
    </source>
</evidence>
<evidence type="ECO:0000256" key="2">
    <source>
        <dbReference type="ARBA" id="ARBA00022729"/>
    </source>
</evidence>
<name>A0AAV5FDW1_ELECO</name>
<keyword evidence="7" id="KW-1185">Reference proteome</keyword>
<dbReference type="AlphaFoldDB" id="A0AAV5FDW1"/>
<reference evidence="6" key="1">
    <citation type="journal article" date="2018" name="DNA Res.">
        <title>Multiple hybrid de novo genome assembly of finger millet, an orphan allotetraploid crop.</title>
        <authorList>
            <person name="Hatakeyama M."/>
            <person name="Aluri S."/>
            <person name="Balachadran M.T."/>
            <person name="Sivarajan S.R."/>
            <person name="Patrignani A."/>
            <person name="Gruter S."/>
            <person name="Poveda L."/>
            <person name="Shimizu-Inatsugi R."/>
            <person name="Baeten J."/>
            <person name="Francoijs K.J."/>
            <person name="Nataraja K.N."/>
            <person name="Reddy Y.A.N."/>
            <person name="Phadnis S."/>
            <person name="Ravikumar R.L."/>
            <person name="Schlapbach R."/>
            <person name="Sreeman S.M."/>
            <person name="Shimizu K.K."/>
        </authorList>
    </citation>
    <scope>NUCLEOTIDE SEQUENCE</scope>
</reference>
<dbReference type="EMBL" id="BQKI01000084">
    <property type="protein sequence ID" value="GJN32873.1"/>
    <property type="molecule type" value="Genomic_DNA"/>
</dbReference>
<dbReference type="Proteomes" id="UP001054889">
    <property type="component" value="Unassembled WGS sequence"/>
</dbReference>
<dbReference type="Gene3D" id="3.40.50.200">
    <property type="entry name" value="Peptidase S8/S53 domain"/>
    <property type="match status" value="1"/>
</dbReference>
<gene>
    <name evidence="6" type="primary">gb21412</name>
    <name evidence="6" type="ORF">PR202_gb21412</name>
</gene>